<dbReference type="InterPro" id="IPR010105">
    <property type="entry name" value="TonB_sidphr_rcpt"/>
</dbReference>
<reference evidence="17 18" key="1">
    <citation type="submission" date="2016-03" db="EMBL/GenBank/DDBJ databases">
        <authorList>
            <person name="Ploux O."/>
        </authorList>
    </citation>
    <scope>NUCLEOTIDE SEQUENCE [LARGE SCALE GENOMIC DNA]</scope>
    <source>
        <strain evidence="17 18">R-45363</strain>
    </source>
</reference>
<evidence type="ECO:0000256" key="5">
    <source>
        <dbReference type="ARBA" id="ARBA00022496"/>
    </source>
</evidence>
<keyword evidence="11 14" id="KW-0472">Membrane</keyword>
<keyword evidence="12 17" id="KW-0675">Receptor</keyword>
<keyword evidence="4 14" id="KW-1134">Transmembrane beta strand</keyword>
<keyword evidence="8" id="KW-0408">Iron</keyword>
<keyword evidence="5" id="KW-0410">Iron transport</keyword>
<evidence type="ECO:0000256" key="14">
    <source>
        <dbReference type="PROSITE-ProRule" id="PRU01360"/>
    </source>
</evidence>
<evidence type="ECO:0000256" key="4">
    <source>
        <dbReference type="ARBA" id="ARBA00022452"/>
    </source>
</evidence>
<dbReference type="GO" id="GO:0009279">
    <property type="term" value="C:cell outer membrane"/>
    <property type="evidence" value="ECO:0007669"/>
    <property type="project" value="UniProtKB-SubCell"/>
</dbReference>
<keyword evidence="9" id="KW-0406">Ion transport</keyword>
<evidence type="ECO:0000256" key="6">
    <source>
        <dbReference type="ARBA" id="ARBA00022692"/>
    </source>
</evidence>
<dbReference type="InterPro" id="IPR039426">
    <property type="entry name" value="TonB-dep_rcpt-like"/>
</dbReference>
<dbReference type="FunFam" id="2.40.170.20:FF:000005">
    <property type="entry name" value="TonB-dependent siderophore receptor"/>
    <property type="match status" value="1"/>
</dbReference>
<gene>
    <name evidence="17" type="ORF">A1332_16615</name>
</gene>
<dbReference type="SUPFAM" id="SSF56935">
    <property type="entry name" value="Porins"/>
    <property type="match status" value="1"/>
</dbReference>
<dbReference type="CDD" id="cd01347">
    <property type="entry name" value="ligand_gated_channel"/>
    <property type="match status" value="1"/>
</dbReference>
<dbReference type="Pfam" id="PF00593">
    <property type="entry name" value="TonB_dep_Rec_b-barrel"/>
    <property type="match status" value="1"/>
</dbReference>
<dbReference type="Pfam" id="PF07715">
    <property type="entry name" value="Plug"/>
    <property type="match status" value="1"/>
</dbReference>
<evidence type="ECO:0000256" key="11">
    <source>
        <dbReference type="ARBA" id="ARBA00023136"/>
    </source>
</evidence>
<comment type="subcellular location">
    <subcellularLocation>
        <location evidence="1 14">Cell outer membrane</location>
        <topology evidence="1 14">Multi-pass membrane protein</topology>
    </subcellularLocation>
</comment>
<evidence type="ECO:0000256" key="12">
    <source>
        <dbReference type="ARBA" id="ARBA00023170"/>
    </source>
</evidence>
<dbReference type="SMART" id="SM00965">
    <property type="entry name" value="STN"/>
    <property type="match status" value="1"/>
</dbReference>
<dbReference type="GO" id="GO:0015344">
    <property type="term" value="F:siderophore uptake transmembrane transporter activity"/>
    <property type="evidence" value="ECO:0007669"/>
    <property type="project" value="TreeGrafter"/>
</dbReference>
<dbReference type="InterPro" id="IPR012910">
    <property type="entry name" value="Plug_dom"/>
</dbReference>
<evidence type="ECO:0000256" key="10">
    <source>
        <dbReference type="ARBA" id="ARBA00023077"/>
    </source>
</evidence>
<dbReference type="PANTHER" id="PTHR32552:SF68">
    <property type="entry name" value="FERRICHROME OUTER MEMBRANE TRANSPORTER_PHAGE RECEPTOR"/>
    <property type="match status" value="1"/>
</dbReference>
<dbReference type="Gene3D" id="3.55.50.30">
    <property type="match status" value="1"/>
</dbReference>
<name>A0A177M9Q0_METMH</name>
<keyword evidence="10 15" id="KW-0798">TonB box</keyword>
<evidence type="ECO:0000256" key="7">
    <source>
        <dbReference type="ARBA" id="ARBA00022729"/>
    </source>
</evidence>
<dbReference type="InterPro" id="IPR037066">
    <property type="entry name" value="Plug_dom_sf"/>
</dbReference>
<dbReference type="EMBL" id="LUUG01000084">
    <property type="protein sequence ID" value="OAI02264.1"/>
    <property type="molecule type" value="Genomic_DNA"/>
</dbReference>
<dbReference type="PANTHER" id="PTHR32552">
    <property type="entry name" value="FERRICHROME IRON RECEPTOR-RELATED"/>
    <property type="match status" value="1"/>
</dbReference>
<dbReference type="NCBIfam" id="TIGR01783">
    <property type="entry name" value="TonB-siderophor"/>
    <property type="match status" value="1"/>
</dbReference>
<comment type="similarity">
    <text evidence="2 14 15">Belongs to the TonB-dependent receptor family.</text>
</comment>
<evidence type="ECO:0000313" key="18">
    <source>
        <dbReference type="Proteomes" id="UP000078090"/>
    </source>
</evidence>
<keyword evidence="13 14" id="KW-0998">Cell outer membrane</keyword>
<evidence type="ECO:0000256" key="15">
    <source>
        <dbReference type="RuleBase" id="RU003357"/>
    </source>
</evidence>
<dbReference type="PROSITE" id="PS52016">
    <property type="entry name" value="TONB_DEPENDENT_REC_3"/>
    <property type="match status" value="1"/>
</dbReference>
<evidence type="ECO:0000256" key="3">
    <source>
        <dbReference type="ARBA" id="ARBA00022448"/>
    </source>
</evidence>
<accession>A0A177M9Q0</accession>
<evidence type="ECO:0000256" key="13">
    <source>
        <dbReference type="ARBA" id="ARBA00023237"/>
    </source>
</evidence>
<feature type="domain" description="Secretin/TonB short N-terminal" evidence="16">
    <location>
        <begin position="64"/>
        <end position="115"/>
    </location>
</feature>
<dbReference type="Gene3D" id="2.170.130.10">
    <property type="entry name" value="TonB-dependent receptor, plug domain"/>
    <property type="match status" value="1"/>
</dbReference>
<comment type="caution">
    <text evidence="17">The sequence shown here is derived from an EMBL/GenBank/DDBJ whole genome shotgun (WGS) entry which is preliminary data.</text>
</comment>
<dbReference type="Proteomes" id="UP000078090">
    <property type="component" value="Unassembled WGS sequence"/>
</dbReference>
<evidence type="ECO:0000256" key="9">
    <source>
        <dbReference type="ARBA" id="ARBA00023065"/>
    </source>
</evidence>
<dbReference type="InterPro" id="IPR011662">
    <property type="entry name" value="Secretin/TonB_short_N"/>
</dbReference>
<keyword evidence="7" id="KW-0732">Signal</keyword>
<evidence type="ECO:0000313" key="17">
    <source>
        <dbReference type="EMBL" id="OAI02264.1"/>
    </source>
</evidence>
<evidence type="ECO:0000256" key="2">
    <source>
        <dbReference type="ARBA" id="ARBA00009810"/>
    </source>
</evidence>
<dbReference type="Gene3D" id="2.40.170.20">
    <property type="entry name" value="TonB-dependent receptor, beta-barrel domain"/>
    <property type="match status" value="1"/>
</dbReference>
<proteinExistence type="inferred from homology"/>
<dbReference type="GO" id="GO:0015891">
    <property type="term" value="P:siderophore transport"/>
    <property type="evidence" value="ECO:0007669"/>
    <property type="project" value="InterPro"/>
</dbReference>
<keyword evidence="3 14" id="KW-0813">Transport</keyword>
<keyword evidence="6 14" id="KW-0812">Transmembrane</keyword>
<evidence type="ECO:0000256" key="8">
    <source>
        <dbReference type="ARBA" id="ARBA00023004"/>
    </source>
</evidence>
<dbReference type="RefSeq" id="WP_064009348.1">
    <property type="nucleotide sequence ID" value="NZ_LUUG01000084.1"/>
</dbReference>
<dbReference type="AlphaFoldDB" id="A0A177M9Q0"/>
<sequence>MSTAKYCKPFSAGKGRRHAAKAVLLAALISQTAHGDAAGNKHHFDIPAQSLNQALLMFGRQSQQQLMYGTDIADNLRSRTLQGDYTADEAIRILLGDAPVQAVTTGEGAITLQPRAAELHNNLGPQTMPAVQVVGKAAYDATDPYNPDYRLPNASTATKTDTPIMETPFSVQVVTKQVLQDQQVTRIDKAVQNVSGVTLGAINQGATDGYQIRGFQNNITYRDGVLIPTIVGGSAGTKRDTTNIERVEVLKGPGSILFGRAEPGGIVNIVTKQPHTTPYYALQQQFGSYDFYRTTLDATAPITKDDTLLYRLNMSYENAGSFRDFIEGERVFVAPVLKWNISPRTQATLELEYQHYNDKPDPGITRIGDRPANVPLDRALHEPLNNKNVGDRVLVGFNWSHEFNDNWKLTHRFTSEFMEKESKTLNFGAAGANGLLTRNFNNATPSSQRYFTSLNLIGNISTGVLKHKLLWGYDYFVIDDQITNRYGGSVSGFNIFIPVYLITSPALTKRDDQGYTQSWHGLYFQDQIELPYHFHALGGLRYDNAEGINNILGRVTESVDHISPRGGLLWQPVNWLSLYGSYTENFGGTNSLFNTDGTSLPPESAQQWETGFKTEFWDGRLRTTVSYFELTKQNLFTAIPGDPNGNGRAIGEAISKGIEFDTTGEIIPGWNVIATYAYTPFAKITKDVDPTGGIGNQGNRLFLAPKHSGSFWSTYEFQTSALRGLKFGAGAIAQGQKEGNAGNTYELPGFVTANLMASYQMKVGNTKVTTQFNVDNLLDKNYYAGTNSGSFITIGTPRTFMGSVRVEF</sequence>
<evidence type="ECO:0000256" key="1">
    <source>
        <dbReference type="ARBA" id="ARBA00004571"/>
    </source>
</evidence>
<dbReference type="FunFam" id="2.170.130.10:FF:000001">
    <property type="entry name" value="Catecholate siderophore TonB-dependent receptor"/>
    <property type="match status" value="1"/>
</dbReference>
<dbReference type="GO" id="GO:0038023">
    <property type="term" value="F:signaling receptor activity"/>
    <property type="evidence" value="ECO:0007669"/>
    <property type="project" value="InterPro"/>
</dbReference>
<evidence type="ECO:0000259" key="16">
    <source>
        <dbReference type="SMART" id="SM00965"/>
    </source>
</evidence>
<organism evidence="17 18">
    <name type="scientific">Methylomonas methanica</name>
    <dbReference type="NCBI Taxonomy" id="421"/>
    <lineage>
        <taxon>Bacteria</taxon>
        <taxon>Pseudomonadati</taxon>
        <taxon>Pseudomonadota</taxon>
        <taxon>Gammaproteobacteria</taxon>
        <taxon>Methylococcales</taxon>
        <taxon>Methylococcaceae</taxon>
        <taxon>Methylomonas</taxon>
    </lineage>
</organism>
<dbReference type="InterPro" id="IPR000531">
    <property type="entry name" value="Beta-barrel_TonB"/>
</dbReference>
<dbReference type="InterPro" id="IPR036942">
    <property type="entry name" value="Beta-barrel_TonB_sf"/>
</dbReference>
<dbReference type="OrthoDB" id="127311at2"/>
<protein>
    <submittedName>
        <fullName evidence="17">TonB-dependent receptor</fullName>
    </submittedName>
</protein>